<feature type="region of interest" description="Disordered" evidence="1">
    <location>
        <begin position="1816"/>
        <end position="1842"/>
    </location>
</feature>
<dbReference type="PANTHER" id="PTHR34819">
    <property type="entry name" value="LARGE CYSTEINE-RICH PERIPLASMIC PROTEIN OMCB"/>
    <property type="match status" value="1"/>
</dbReference>
<feature type="domain" description="DUF7507" evidence="4">
    <location>
        <begin position="1731"/>
        <end position="1831"/>
    </location>
</feature>
<dbReference type="InterPro" id="IPR001434">
    <property type="entry name" value="OmcB-like_DUF11"/>
</dbReference>
<feature type="domain" description="DUF7507" evidence="4">
    <location>
        <begin position="2320"/>
        <end position="2422"/>
    </location>
</feature>
<feature type="domain" description="DUF7507" evidence="4">
    <location>
        <begin position="1844"/>
        <end position="1951"/>
    </location>
</feature>
<dbReference type="RefSeq" id="WP_110751587.1">
    <property type="nucleotide sequence ID" value="NZ_QJTF01000010.1"/>
</dbReference>
<evidence type="ECO:0000259" key="2">
    <source>
        <dbReference type="Pfam" id="PF01345"/>
    </source>
</evidence>
<feature type="domain" description="DUF11" evidence="2">
    <location>
        <begin position="634"/>
        <end position="756"/>
    </location>
</feature>
<evidence type="ECO:0000313" key="7">
    <source>
        <dbReference type="Proteomes" id="UP000247454"/>
    </source>
</evidence>
<evidence type="ECO:0000259" key="3">
    <source>
        <dbReference type="Pfam" id="PF19403"/>
    </source>
</evidence>
<comment type="caution">
    <text evidence="6">The sequence shown here is derived from an EMBL/GenBank/DDBJ whole genome shotgun (WGS) entry which is preliminary data.</text>
</comment>
<dbReference type="InterPro" id="IPR045826">
    <property type="entry name" value="SpaA_PFL_dom_2"/>
</dbReference>
<dbReference type="InterPro" id="IPR051172">
    <property type="entry name" value="Chlamydia_OmcB"/>
</dbReference>
<keyword evidence="7" id="KW-1185">Reference proteome</keyword>
<evidence type="ECO:0000313" key="6">
    <source>
        <dbReference type="EMBL" id="PYE87818.1"/>
    </source>
</evidence>
<feature type="region of interest" description="Disordered" evidence="1">
    <location>
        <begin position="1941"/>
        <end position="1960"/>
    </location>
</feature>
<proteinExistence type="predicted"/>
<feature type="domain" description="SpaA-like prealbumin fold" evidence="3">
    <location>
        <begin position="1627"/>
        <end position="1724"/>
    </location>
</feature>
<feature type="domain" description="SpaA-like prealbumin fold" evidence="3">
    <location>
        <begin position="1076"/>
        <end position="1173"/>
    </location>
</feature>
<feature type="domain" description="DUF11" evidence="2">
    <location>
        <begin position="221"/>
        <end position="343"/>
    </location>
</feature>
<feature type="domain" description="DUF7507" evidence="4">
    <location>
        <begin position="2084"/>
        <end position="2190"/>
    </location>
</feature>
<feature type="domain" description="DUF7507" evidence="4">
    <location>
        <begin position="2437"/>
        <end position="2539"/>
    </location>
</feature>
<dbReference type="InterPro" id="IPR055354">
    <property type="entry name" value="DUF7507"/>
</dbReference>
<dbReference type="InterPro" id="IPR055371">
    <property type="entry name" value="SpaA_PFL_dom_4"/>
</dbReference>
<dbReference type="Pfam" id="PF24514">
    <property type="entry name" value="SpaA_4"/>
    <property type="match status" value="1"/>
</dbReference>
<reference evidence="6 7" key="1">
    <citation type="submission" date="2018-06" db="EMBL/GenBank/DDBJ databases">
        <title>Genomic Encyclopedia of Type Strains, Phase III (KMG-III): the genomes of soil and plant-associated and newly described type strains.</title>
        <authorList>
            <person name="Whitman W."/>
        </authorList>
    </citation>
    <scope>NUCLEOTIDE SEQUENCE [LARGE SCALE GENOMIC DNA]</scope>
    <source>
        <strain evidence="6 7">ORS 1419</strain>
    </source>
</reference>
<feature type="region of interest" description="Disordered" evidence="1">
    <location>
        <begin position="1273"/>
        <end position="1292"/>
    </location>
</feature>
<sequence>MLHTAILSARQFAGYLSGAAKLRDRLPAALAIAVTATAGLWSGDVQAQVTGNLALTNVAVPTGKYPPPAHRQLSGGGAALWTGGARAFPSEPNGSGGDGVQTYRGVAAKVQAPPSACTNGTATVTVSVRVTNNGTAAGVGYSGRLSLFSDNGVTEIVTDPTLDHPVGTSVRLTVTGTVPAADVAAGRLVAGLWLETFHTGPKGWTADQFRATYAYANCEADLSITKTDGVTTYTPGMDTSYAIVVSNNGPNDVTGAEISDPLPTGVTSANWTCGNATGGAVCGAPSGTGAINTTANLPSGSSVTYRMSTGISATFSGSLTNTARVAAPAGVTDTNTANNAASDTDTRAAPPVSGACSPIPNSGGAFGPLGATVSVARTGTWNTASPWSTMGGNYSITWTFSEAVPANWIQFDVHDVGGGASYPSTLPSIRVSLGTGGTATTADFSLIAGYQAGMNDLTYAASTGAFGYVRAANQWKAAGGLRGNSADTVKSITITATNIEAGDHIAHALAARPSCVTMRKLTQGGTGAFNFNMANVVQASGAAAPSTTLTTTTAGTAVSSTGYYARPGTAMTLSEVVPAGWSLANAVCTDRNAGATGNPTVIGSLASPTLTIPAANVRPQSDILCVFTNSAATDLSITKDDGQAEYSPGTDVTYTMVVTNKGPTAVTGARITDPLPAGITASAWTCGAAAGGGVCSAASGSGAMDTTADLPVGASVTYAVTMSIPVDFTGDLVNTAAVALPADMADLDPSNNSATDTDKLGDPKVTVKKALIGENITANNVAEPGEVLTYKVTITHTSGPAFREFDFIENIPNGASMTRVSGADGFTAPVAGASTVQLTVPEVPVGGVAEVEIDLTVAAPIPLGISQIKNVVSGGDVPANCVECEVTTPVPPYTPNFPETVSCSTPGAYFNTGFNGTGGVKRSGYDNYWQVAVGSRTGNYGAAAIVTNPPAGPNGWAISPYNNAAWVSVASNAANPAGVTDFFYRYQFNLDPAVDPKSLALQMSYYADDTVAQVWVNGVAQNISASPAYKIGQEAKGILNKGWKTGLNVITIDVKNGGGPGGFMAQITSAAICQPKLTLRKEVINDQKGTLTPADFMLSATGKAPLTNVIQGAMGNAAVTNAPVPPGTYTLAEVNQPGYIASAYSCSIDGRAAQILDKAELALVNGQNAICTIVNDDQDPKLKIEKTGTLNDKDFDGYVDKGETISYSFLVENIGNVPLTGVTVNDDLLARASISVTPGPQTLQPGGKATFTATYTAVQADIEGGQVTNTATATGTPPVGDPVVSEPDTEVVPPDARPVVEVKKELIGENITVNNIAEPGEVLTYKVTLTHVSGAAFREFDFIENIPNGATMTRVEGAGGFTDPVAGASTVQLTVPEVPAGGVAEVEIDLTVAAPIPLGVSQIRNLISGGDVPADCTNCSVTTPIPPYTPVSPPTISCSTEGAYFNTAYNGRGGFKPSGTDDYWEVATTTTNVPGAPPAGLRWGRATVASTPPAGYIKSPFGNANWISHSATTMHVPNNVSNDIFYRFRFNLDPAVDPKSLDLKMSYYADNSVFQVWVNGAAQNIRSNFGTADPYFYAGFYATGVAAGSMNGAWKVGANEIIVHVKSGAPAQAFMGQISAGAICQPKLTLRKEVINDNGGTATPVDFPLSAAGKAPLTTVIQGAMGAPAITNAPVPEGTYTLAETTRPDYVPSLYSCSIDGGAAQILDKAELALVNGQNAICTIYNDDQDPKLTIKKTGALNDKDGDGLLDLGETIAYTFEVKNTGNVTLTGVTVNDPLVKVTEAPQTLAPGGIFIFHGTYTPDQADIDAGQVENTATATGTPPAGDPIESDHSTEIIPPDVRPSLKIVKTGKLNDTDGDKLLDPGETITYSFEVENDGEVTLDGVTVDDSKLAAKGIGVTPGPQKLAPGDKITFTATAEYEPSQAELDAGQVENVATATGKTPKGADVVSPEDPEMVPPDLTPGLEIEKTGKLNDKDADGKLDSDETITYTFLVRNTGNVTLANVTVDDPMLAARGMTMTPEPQTLAPNAEITFTATPDYVPTQADIDAGQVKNVATASGVTPGGVDFVSEPDDETVPPDLMPGLTIVKTPQLNDADGDGLLDLNETVTYSFLVTNTGKVTLSGVTVNDPMLAAANVAISPEPQTLAPGGKFTFTSAIYTPDQADIDAGFVKNTATATGTPPTGDPVVSDPSEATVNADVTAALTLVKSAAVSGDDALYSLGETVTYSFTVKNAGKVTLSDVTVNDPMIAAKGMVLAPASYPSVLPGETVSFTATYQPVQADIDAGRIDNVATASAKTPDNSDAVSEPSAATINADVTAALTLVKSAAVSGDDALYSLGETVTYSFTVKNAGKVTLSDVTVNDPMIAAKGMVLTPASYPSVLPGETVSFTATYQPDQADIDAGRIDNVATASAKTPDNSDAVSEPSAATINADVTASLTLVKSAAVDGDDALYSLGETVTYSFTVKNEGKVTLSDVTVNDPMIAAKGMVLTPANYPAVLPGETVSFTATYQPDQADIDAGRIDNVATASAKTPDNSDAVSEPSAATINADVTAALTLQKSAAVSGDDALYSLGETVTYSFTVKNAGKVTLSDVTVNDPMIAAKGMVLTPANYPSVLPGETVSFTATYQPVQADIDAGRIDNVATASAKTPDNSDAVSEPSAASVNADVTAALTLQKSAAVSGDDALYSLGETVTYSFTVRNAGKVTLSDVTVNDPMIAAKGMVLTPASYPAVLPGETVSFTATYQPDQADIDAGRIDNVATASAKTPDNGDAVSEPSAASVEADVTASLTLQKSAAVSGDDALYSLGETVTYSFTVKNAGKVTLSDVTVNDPMIAAKGMVLTPASYPSVLPGETVSFTATYQPDQADIDAGRIDNVATASAKTPDNSDAVSEPSAATINADVTAALTLQKSAAVDGADALYSLGETVTYSFTVKNAGKVTLSDVTVNDP</sequence>
<feature type="domain" description="DUF7507" evidence="4">
    <location>
        <begin position="2203"/>
        <end position="2305"/>
    </location>
</feature>
<dbReference type="Pfam" id="PF24346">
    <property type="entry name" value="DUF7507"/>
    <property type="match status" value="12"/>
</dbReference>
<protein>
    <submittedName>
        <fullName evidence="6">Putative repeat protein (TIGR01451 family)</fullName>
    </submittedName>
</protein>
<feature type="domain" description="DUF7507" evidence="4">
    <location>
        <begin position="2554"/>
        <end position="2656"/>
    </location>
</feature>
<feature type="domain" description="DUF7507" evidence="4">
    <location>
        <begin position="1964"/>
        <end position="2068"/>
    </location>
</feature>
<dbReference type="NCBIfam" id="TIGR01451">
    <property type="entry name" value="B_ant_repeat"/>
    <property type="match status" value="12"/>
</dbReference>
<evidence type="ECO:0000259" key="4">
    <source>
        <dbReference type="Pfam" id="PF24346"/>
    </source>
</evidence>
<name>A0A318TAF6_9HYPH</name>
<dbReference type="OrthoDB" id="9773411at2"/>
<accession>A0A318TAF6</accession>
<feature type="region of interest" description="Disordered" evidence="1">
    <location>
        <begin position="334"/>
        <end position="353"/>
    </location>
</feature>
<organism evidence="6 7">
    <name type="scientific">Phyllobacterium leguminum</name>
    <dbReference type="NCBI Taxonomy" id="314237"/>
    <lineage>
        <taxon>Bacteria</taxon>
        <taxon>Pseudomonadati</taxon>
        <taxon>Pseudomonadota</taxon>
        <taxon>Alphaproteobacteria</taxon>
        <taxon>Hyphomicrobiales</taxon>
        <taxon>Phyllobacteriaceae</taxon>
        <taxon>Phyllobacterium</taxon>
    </lineage>
</organism>
<evidence type="ECO:0000259" key="5">
    <source>
        <dbReference type="Pfam" id="PF24514"/>
    </source>
</evidence>
<feature type="domain" description="DUF7507" evidence="4">
    <location>
        <begin position="2671"/>
        <end position="2775"/>
    </location>
</feature>
<feature type="domain" description="DUF7507" evidence="4">
    <location>
        <begin position="2905"/>
        <end position="2949"/>
    </location>
</feature>
<dbReference type="InterPro" id="IPR047589">
    <property type="entry name" value="DUF11_rpt"/>
</dbReference>
<gene>
    <name evidence="6" type="ORF">C7477_1101</name>
</gene>
<dbReference type="EMBL" id="QJTF01000010">
    <property type="protein sequence ID" value="PYE87818.1"/>
    <property type="molecule type" value="Genomic_DNA"/>
</dbReference>
<feature type="domain" description="DUF7507" evidence="4">
    <location>
        <begin position="1180"/>
        <end position="1285"/>
    </location>
</feature>
<dbReference type="Proteomes" id="UP000247454">
    <property type="component" value="Unassembled WGS sequence"/>
</dbReference>
<dbReference type="Pfam" id="PF19403">
    <property type="entry name" value="SpaA_2"/>
    <property type="match status" value="2"/>
</dbReference>
<dbReference type="InterPro" id="IPR013783">
    <property type="entry name" value="Ig-like_fold"/>
</dbReference>
<feature type="compositionally biased region" description="Polar residues" evidence="1">
    <location>
        <begin position="334"/>
        <end position="343"/>
    </location>
</feature>
<dbReference type="Gene3D" id="2.60.40.10">
    <property type="entry name" value="Immunoglobulins"/>
    <property type="match status" value="5"/>
</dbReference>
<feature type="domain" description="SpaA-like prealbumin fold" evidence="5">
    <location>
        <begin position="516"/>
        <end position="630"/>
    </location>
</feature>
<dbReference type="PANTHER" id="PTHR34819:SF3">
    <property type="entry name" value="CELL SURFACE PROTEIN"/>
    <property type="match status" value="1"/>
</dbReference>
<feature type="domain" description="DUF7507" evidence="4">
    <location>
        <begin position="2788"/>
        <end position="2890"/>
    </location>
</feature>
<feature type="non-terminal residue" evidence="6">
    <location>
        <position position="2950"/>
    </location>
</feature>
<dbReference type="Pfam" id="PF01345">
    <property type="entry name" value="DUF11"/>
    <property type="match status" value="2"/>
</dbReference>
<evidence type="ECO:0000256" key="1">
    <source>
        <dbReference type="SAM" id="MobiDB-lite"/>
    </source>
</evidence>